<feature type="region of interest" description="Disordered" evidence="9">
    <location>
        <begin position="937"/>
        <end position="958"/>
    </location>
</feature>
<dbReference type="SMART" id="SM00401">
    <property type="entry name" value="ZnF_GATA"/>
    <property type="match status" value="1"/>
</dbReference>
<dbReference type="Pfam" id="PF07776">
    <property type="entry name" value="zf-AD"/>
    <property type="match status" value="1"/>
</dbReference>
<evidence type="ECO:0000256" key="1">
    <source>
        <dbReference type="ARBA" id="ARBA00004123"/>
    </source>
</evidence>
<reference evidence="11 12" key="2">
    <citation type="journal article" date="2004" name="Trends Parasitol.">
        <title>The Anopheles gambiae genome: an update.</title>
        <authorList>
            <person name="Mongin E."/>
            <person name="Louis C."/>
            <person name="Holt R.A."/>
            <person name="Birney E."/>
            <person name="Collins F.H."/>
        </authorList>
    </citation>
    <scope>NUCLEOTIDE SEQUENCE [LARGE SCALE GENOMIC DNA]</scope>
    <source>
        <strain evidence="11 12">PEST</strain>
    </source>
</reference>
<feature type="domain" description="GATA-type" evidence="10">
    <location>
        <begin position="810"/>
        <end position="863"/>
    </location>
</feature>
<evidence type="ECO:0000256" key="4">
    <source>
        <dbReference type="ARBA" id="ARBA00022833"/>
    </source>
</evidence>
<keyword evidence="7" id="KW-0539">Nucleus</keyword>
<evidence type="ECO:0000313" key="11">
    <source>
        <dbReference type="EnsemblMetazoa" id="AGAP029988.P837"/>
    </source>
</evidence>
<dbReference type="Proteomes" id="UP000007062">
    <property type="component" value="Chromosome 3R"/>
</dbReference>
<feature type="region of interest" description="Disordered" evidence="9">
    <location>
        <begin position="34"/>
        <end position="61"/>
    </location>
</feature>
<feature type="region of interest" description="Disordered" evidence="9">
    <location>
        <begin position="573"/>
        <end position="601"/>
    </location>
</feature>
<feature type="region of interest" description="Disordered" evidence="9">
    <location>
        <begin position="520"/>
        <end position="552"/>
    </location>
</feature>
<accession>A0ABK8G7W7</accession>
<name>A0ABK8G7W7_ANOGA</name>
<evidence type="ECO:0000259" key="10">
    <source>
        <dbReference type="PROSITE" id="PS50114"/>
    </source>
</evidence>
<keyword evidence="6" id="KW-0804">Transcription</keyword>
<dbReference type="PANTHER" id="PTHR10071:SF337">
    <property type="entry name" value="GATA-BINDING FACTOR A"/>
    <property type="match status" value="1"/>
</dbReference>
<feature type="compositionally biased region" description="Low complexity" evidence="9">
    <location>
        <begin position="794"/>
        <end position="818"/>
    </location>
</feature>
<reference evidence="11 12" key="1">
    <citation type="journal article" date="2002" name="Science">
        <title>The genome sequence of the malaria mosquito Anopheles gambiae.</title>
        <authorList>
            <person name="Holt R.A."/>
            <person name="Subramanian G.M."/>
            <person name="Halpern A."/>
            <person name="Sutton G.G."/>
            <person name="Charlab R."/>
            <person name="Nusskern D.R."/>
            <person name="Wincker P."/>
            <person name="Clark A.G."/>
            <person name="Ribeiro J.M."/>
            <person name="Wides R."/>
            <person name="Salzberg S.L."/>
            <person name="Loftus B."/>
            <person name="Yandell M."/>
            <person name="Majoros W.H."/>
            <person name="Rusch D.B."/>
            <person name="Lai Z."/>
            <person name="Kraft C.L."/>
            <person name="Abril J.F."/>
            <person name="Anthouard V."/>
            <person name="Arensburger P."/>
            <person name="Atkinson P.W."/>
            <person name="Baden H."/>
            <person name="de Berardinis V."/>
            <person name="Baldwin D."/>
            <person name="Benes V."/>
            <person name="Biedler J."/>
            <person name="Blass C."/>
            <person name="Bolanos R."/>
            <person name="Boscus D."/>
            <person name="Barnstead M."/>
            <person name="Cai S."/>
            <person name="Center A."/>
            <person name="Chaturverdi K."/>
            <person name="Christophides G.K."/>
            <person name="Chrystal M.A."/>
            <person name="Clamp M."/>
            <person name="Cravchik A."/>
            <person name="Curwen V."/>
            <person name="Dana A."/>
            <person name="Delcher A."/>
            <person name="Dew I."/>
            <person name="Evans C.A."/>
            <person name="Flanigan M."/>
            <person name="Grundschober-Freimoser A."/>
            <person name="Friedli L."/>
            <person name="Gu Z."/>
            <person name="Guan P."/>
            <person name="Guigo R."/>
            <person name="Hillenmeyer M.E."/>
            <person name="Hladun S.L."/>
            <person name="Hogan J.R."/>
            <person name="Hong Y.S."/>
            <person name="Hoover J."/>
            <person name="Jaillon O."/>
            <person name="Ke Z."/>
            <person name="Kodira C."/>
            <person name="Kokoza E."/>
            <person name="Koutsos A."/>
            <person name="Letunic I."/>
            <person name="Levitsky A."/>
            <person name="Liang Y."/>
            <person name="Lin J.J."/>
            <person name="Lobo N.F."/>
            <person name="Lopez J.R."/>
            <person name="Malek J.A."/>
            <person name="McIntosh T.C."/>
            <person name="Meister S."/>
            <person name="Miller J."/>
            <person name="Mobarry C."/>
            <person name="Mongin E."/>
            <person name="Murphy S.D."/>
            <person name="O'Brochta D.A."/>
            <person name="Pfannkoch C."/>
            <person name="Qi R."/>
            <person name="Regier M.A."/>
            <person name="Remington K."/>
            <person name="Shao H."/>
            <person name="Sharakhova M.V."/>
            <person name="Sitter C.D."/>
            <person name="Shetty J."/>
            <person name="Smith T.J."/>
            <person name="Strong R."/>
            <person name="Sun J."/>
            <person name="Thomasova D."/>
            <person name="Ton L.Q."/>
            <person name="Topalis P."/>
            <person name="Tu Z."/>
            <person name="Unger M.F."/>
            <person name="Walenz B."/>
            <person name="Wang A."/>
            <person name="Wang J."/>
            <person name="Wang M."/>
            <person name="Wang X."/>
            <person name="Woodford K.J."/>
            <person name="Wortman J.R."/>
            <person name="Wu M."/>
            <person name="Yao A."/>
            <person name="Zdobnov E.M."/>
            <person name="Zhang H."/>
            <person name="Zhao Q."/>
            <person name="Zhao S."/>
            <person name="Zhu S.C."/>
            <person name="Zhimulev I."/>
            <person name="Coluzzi M."/>
            <person name="della Torre A."/>
            <person name="Roth C.W."/>
            <person name="Louis C."/>
            <person name="Kalush F."/>
            <person name="Mural R.J."/>
            <person name="Myers E.W."/>
            <person name="Adams M.D."/>
            <person name="Smith H.O."/>
            <person name="Broder S."/>
            <person name="Gardner M.J."/>
            <person name="Fraser C.M."/>
            <person name="Birney E."/>
            <person name="Bork P."/>
            <person name="Brey P.T."/>
            <person name="Venter J.C."/>
            <person name="Weissenbach J."/>
            <person name="Kafatos F.C."/>
            <person name="Collins F.H."/>
            <person name="Hoffman S.L."/>
        </authorList>
    </citation>
    <scope>NUCLEOTIDE SEQUENCE [LARGE SCALE GENOMIC DNA]</scope>
    <source>
        <strain evidence="11 12">PEST</strain>
    </source>
</reference>
<feature type="region of interest" description="Disordered" evidence="9">
    <location>
        <begin position="410"/>
        <end position="430"/>
    </location>
</feature>
<dbReference type="InterPro" id="IPR013088">
    <property type="entry name" value="Znf_NHR/GATA"/>
</dbReference>
<keyword evidence="3 8" id="KW-0863">Zinc-finger</keyword>
<evidence type="ECO:0000256" key="8">
    <source>
        <dbReference type="PROSITE-ProRule" id="PRU00094"/>
    </source>
</evidence>
<feature type="region of interest" description="Disordered" evidence="9">
    <location>
        <begin position="94"/>
        <end position="185"/>
    </location>
</feature>
<keyword evidence="4" id="KW-0862">Zinc</keyword>
<feature type="region of interest" description="Disordered" evidence="9">
    <location>
        <begin position="356"/>
        <end position="380"/>
    </location>
</feature>
<dbReference type="InterPro" id="IPR039355">
    <property type="entry name" value="Transcription_factor_GATA"/>
</dbReference>
<feature type="compositionally biased region" description="Basic and acidic residues" evidence="9">
    <location>
        <begin position="136"/>
        <end position="146"/>
    </location>
</feature>
<dbReference type="PRINTS" id="PR00619">
    <property type="entry name" value="GATAZNFINGER"/>
</dbReference>
<feature type="compositionally biased region" description="Polar residues" evidence="9">
    <location>
        <begin position="703"/>
        <end position="722"/>
    </location>
</feature>
<feature type="compositionally biased region" description="Acidic residues" evidence="9">
    <location>
        <begin position="946"/>
        <end position="956"/>
    </location>
</feature>
<reference evidence="11" key="3">
    <citation type="submission" date="2025-05" db="UniProtKB">
        <authorList>
            <consortium name="EnsemblMetazoa"/>
        </authorList>
    </citation>
    <scope>IDENTIFICATION</scope>
    <source>
        <strain evidence="11">PEST</strain>
    </source>
</reference>
<feature type="region of interest" description="Disordered" evidence="9">
    <location>
        <begin position="854"/>
        <end position="883"/>
    </location>
</feature>
<dbReference type="EMBL" id="AAAB01008984">
    <property type="status" value="NOT_ANNOTATED_CDS"/>
    <property type="molecule type" value="Genomic_DNA"/>
</dbReference>
<evidence type="ECO:0000256" key="5">
    <source>
        <dbReference type="ARBA" id="ARBA00023015"/>
    </source>
</evidence>
<dbReference type="SMART" id="SM00868">
    <property type="entry name" value="zf-AD"/>
    <property type="match status" value="1"/>
</dbReference>
<dbReference type="Gene3D" id="3.40.1800.20">
    <property type="match status" value="1"/>
</dbReference>
<proteinExistence type="predicted"/>
<feature type="compositionally biased region" description="Polar residues" evidence="9">
    <location>
        <begin position="771"/>
        <end position="793"/>
    </location>
</feature>
<feature type="region of interest" description="Disordered" evidence="9">
    <location>
        <begin position="754"/>
        <end position="818"/>
    </location>
</feature>
<keyword evidence="5" id="KW-0805">Transcription regulation</keyword>
<organism evidence="11 12">
    <name type="scientific">Anopheles gambiae</name>
    <name type="common">African malaria mosquito</name>
    <dbReference type="NCBI Taxonomy" id="7165"/>
    <lineage>
        <taxon>Eukaryota</taxon>
        <taxon>Metazoa</taxon>
        <taxon>Ecdysozoa</taxon>
        <taxon>Arthropoda</taxon>
        <taxon>Hexapoda</taxon>
        <taxon>Insecta</taxon>
        <taxon>Pterygota</taxon>
        <taxon>Neoptera</taxon>
        <taxon>Endopterygota</taxon>
        <taxon>Diptera</taxon>
        <taxon>Nematocera</taxon>
        <taxon>Culicoidea</taxon>
        <taxon>Culicidae</taxon>
        <taxon>Anophelinae</taxon>
        <taxon>Anopheles</taxon>
    </lineage>
</organism>
<dbReference type="InterPro" id="IPR012934">
    <property type="entry name" value="Znf_AD"/>
</dbReference>
<dbReference type="Gene3D" id="3.30.50.10">
    <property type="entry name" value="Erythroid Transcription Factor GATA-1, subunit A"/>
    <property type="match status" value="1"/>
</dbReference>
<feature type="compositionally biased region" description="Basic residues" evidence="9">
    <location>
        <begin position="862"/>
        <end position="877"/>
    </location>
</feature>
<dbReference type="Pfam" id="PF00320">
    <property type="entry name" value="GATA"/>
    <property type="match status" value="1"/>
</dbReference>
<feature type="compositionally biased region" description="Low complexity" evidence="9">
    <location>
        <begin position="410"/>
        <end position="422"/>
    </location>
</feature>
<evidence type="ECO:0000256" key="2">
    <source>
        <dbReference type="ARBA" id="ARBA00022723"/>
    </source>
</evidence>
<keyword evidence="12" id="KW-1185">Reference proteome</keyword>
<evidence type="ECO:0000256" key="9">
    <source>
        <dbReference type="SAM" id="MobiDB-lite"/>
    </source>
</evidence>
<dbReference type="InterPro" id="IPR000679">
    <property type="entry name" value="Znf_GATA"/>
</dbReference>
<dbReference type="EnsemblMetazoa" id="AGAP029988.R835">
    <property type="protein sequence ID" value="AGAP029988.P835"/>
    <property type="gene ID" value="AGAP029988"/>
</dbReference>
<dbReference type="CDD" id="cd00202">
    <property type="entry name" value="ZnF_GATA"/>
    <property type="match status" value="1"/>
</dbReference>
<evidence type="ECO:0000256" key="7">
    <source>
        <dbReference type="ARBA" id="ARBA00023242"/>
    </source>
</evidence>
<comment type="subcellular location">
    <subcellularLocation>
        <location evidence="1">Nucleus</location>
    </subcellularLocation>
</comment>
<protein>
    <recommendedName>
        <fullName evidence="10">GATA-type domain-containing protein</fullName>
    </recommendedName>
</protein>
<dbReference type="PROSITE" id="PS00344">
    <property type="entry name" value="GATA_ZN_FINGER_1"/>
    <property type="match status" value="1"/>
</dbReference>
<dbReference type="SUPFAM" id="SSF57716">
    <property type="entry name" value="Glucocorticoid receptor-like (DNA-binding domain)"/>
    <property type="match status" value="2"/>
</dbReference>
<feature type="compositionally biased region" description="Polar residues" evidence="9">
    <location>
        <begin position="49"/>
        <end position="61"/>
    </location>
</feature>
<sequence length="977" mass="105649">MSNVPAKFHSLCRLCLTTVRECDLPEATVTFRAEQHHHGGQSNGRQRHSPANGQDLHQQQQVPEHELMEQQQLPIVECNVEIVCTEDDEEVVVGAGSQPDGAASPHVTNDSEMMDGGGGGGGGVDGGGGGGVEASSSKDEQRKDGGEASALPVVVAANGGDGNHSGNSGSGNSDEDDDYEDDDVFSAGHMYPDLPKRIWTCLSIKIAPEDGLPTVVCSSCRDQLESCHRFRRVAHRTQKSLQSYLSYTAALAGSEEEILAESSAKLEQLIASSPATLALKASAEQDAIAALQALRNNNNHTKSVTSVLSKTHLQNLEANAVSVIPIESMKLTSTGVLQHQPATTTTTTTTIIHQQEEQQQPLQIFHQQQQQQQQNSQPKQPFIQVRNLTQLQKEHLETAEVLMDISKKAIISPPSSNPQSPSLLAEQKQQKQQQTLQYQINLNNQQQPQSIKSSVIKQPHDYLLNNLKRTPSSEEMDLTMKRVKVEPNVVLTPTVPATTLVKKSFIKRENIIEHLAASVADDQASQHSDSVDSSDSGRLQMDISSQDAHSECAADELKLRNSLHLNNNNNHLHQHQQQQMDQLGRETPDSMNSIEEQHHQQQQAVVAAAVAAAVHQLPFGSLADTTDPTMAQLWQALAQNPNLIVNGGGNEATALLRKMINARNLGIQFAPSVVPVGTGLTLLKQNEISRHNQTAQGGRRKQSCPSRTPVEGNSPTASLDNNGISVGVVGGGATIKLATGKSATTGNVLFRVAEHSSSAKTPPQGGAAARSETNSNASGNSSPQLLLTTKSTAPSQQQSPQQQQQQQNSQQKDMSCTNCGTTTTTIWRRNIRGEMVCNACGLYFKLHGVNRPHTMRRDTIHTRRRRPKGDKSTRRKSVKQDSSDIVDNGVDTAVDLQTLQNQLIALRDATRTTPTNFSMPTAFQQYLRATQNFDPNGSGELLVGDGGDDSGPENDLDSCNLPLNLVATQLGSDSSQH</sequence>
<evidence type="ECO:0000313" key="12">
    <source>
        <dbReference type="Proteomes" id="UP000007062"/>
    </source>
</evidence>
<evidence type="ECO:0000256" key="6">
    <source>
        <dbReference type="ARBA" id="ARBA00023163"/>
    </source>
</evidence>
<evidence type="ECO:0000256" key="3">
    <source>
        <dbReference type="ARBA" id="ARBA00022771"/>
    </source>
</evidence>
<dbReference type="EnsemblMetazoa" id="AGAP029988.R837">
    <property type="protein sequence ID" value="AGAP029988.P837"/>
    <property type="gene ID" value="AGAP029988"/>
</dbReference>
<dbReference type="PROSITE" id="PS50114">
    <property type="entry name" value="GATA_ZN_FINGER_2"/>
    <property type="match status" value="1"/>
</dbReference>
<feature type="region of interest" description="Disordered" evidence="9">
    <location>
        <begin position="690"/>
        <end position="722"/>
    </location>
</feature>
<feature type="compositionally biased region" description="Gly residues" evidence="9">
    <location>
        <begin position="115"/>
        <end position="132"/>
    </location>
</feature>
<feature type="compositionally biased region" description="Low complexity" evidence="9">
    <location>
        <begin position="520"/>
        <end position="536"/>
    </location>
</feature>
<keyword evidence="2" id="KW-0479">Metal-binding</keyword>
<feature type="compositionally biased region" description="Acidic residues" evidence="9">
    <location>
        <begin position="173"/>
        <end position="184"/>
    </location>
</feature>
<dbReference type="PANTHER" id="PTHR10071">
    <property type="entry name" value="TRANSCRIPTION FACTOR GATA FAMILY MEMBER"/>
    <property type="match status" value="1"/>
</dbReference>